<dbReference type="InterPro" id="IPR001029">
    <property type="entry name" value="Flagellin_N"/>
</dbReference>
<dbReference type="Pfam" id="PF00700">
    <property type="entry name" value="Flagellin_C"/>
    <property type="match status" value="1"/>
</dbReference>
<keyword evidence="4" id="KW-0964">Secreted</keyword>
<dbReference type="InterPro" id="IPR046358">
    <property type="entry name" value="Flagellin_C"/>
</dbReference>
<reference evidence="7 8" key="1">
    <citation type="submission" date="2021-06" db="EMBL/GenBank/DDBJ databases">
        <title>Clostridia strains as spoilage organisms.</title>
        <authorList>
            <person name="Wambui J."/>
            <person name="Stephan R."/>
            <person name="Stevens M.J.A."/>
        </authorList>
    </citation>
    <scope>NUCLEOTIDE SEQUENCE [LARGE SCALE GENOMIC DNA]</scope>
    <source>
        <strain evidence="7 8">DSM 14204</strain>
    </source>
</reference>
<keyword evidence="8" id="KW-1185">Reference proteome</keyword>
<accession>A0ABS6BQJ2</accession>
<dbReference type="InterPro" id="IPR001492">
    <property type="entry name" value="Flagellin"/>
</dbReference>
<evidence type="ECO:0000256" key="1">
    <source>
        <dbReference type="ARBA" id="ARBA00005709"/>
    </source>
</evidence>
<evidence type="ECO:0000313" key="7">
    <source>
        <dbReference type="EMBL" id="MBU3159052.1"/>
    </source>
</evidence>
<comment type="function">
    <text evidence="4">Flagellin is the subunit protein which polymerizes to form the filaments of bacterial flagella.</text>
</comment>
<feature type="domain" description="Flagellin N-terminal" evidence="5">
    <location>
        <begin position="3"/>
        <end position="139"/>
    </location>
</feature>
<dbReference type="EMBL" id="JAHLDV010000006">
    <property type="protein sequence ID" value="MBU3159052.1"/>
    <property type="molecule type" value="Genomic_DNA"/>
</dbReference>
<evidence type="ECO:0000256" key="4">
    <source>
        <dbReference type="RuleBase" id="RU362073"/>
    </source>
</evidence>
<organism evidence="7 8">
    <name type="scientific">Clostridium frigoris</name>
    <dbReference type="NCBI Taxonomy" id="205327"/>
    <lineage>
        <taxon>Bacteria</taxon>
        <taxon>Bacillati</taxon>
        <taxon>Bacillota</taxon>
        <taxon>Clostridia</taxon>
        <taxon>Eubacteriales</taxon>
        <taxon>Clostridiaceae</taxon>
        <taxon>Clostridium</taxon>
    </lineage>
</organism>
<dbReference type="PANTHER" id="PTHR42792">
    <property type="entry name" value="FLAGELLIN"/>
    <property type="match status" value="1"/>
</dbReference>
<dbReference type="Pfam" id="PF00669">
    <property type="entry name" value="Flagellin_N"/>
    <property type="match status" value="1"/>
</dbReference>
<protein>
    <recommendedName>
        <fullName evidence="2 4">Flagellin</fullName>
    </recommendedName>
</protein>
<evidence type="ECO:0000256" key="2">
    <source>
        <dbReference type="ARBA" id="ARBA00020110"/>
    </source>
</evidence>
<evidence type="ECO:0000259" key="5">
    <source>
        <dbReference type="Pfam" id="PF00669"/>
    </source>
</evidence>
<evidence type="ECO:0000256" key="3">
    <source>
        <dbReference type="ARBA" id="ARBA00023143"/>
    </source>
</evidence>
<evidence type="ECO:0000259" key="6">
    <source>
        <dbReference type="Pfam" id="PF00700"/>
    </source>
</evidence>
<dbReference type="RefSeq" id="WP_216146254.1">
    <property type="nucleotide sequence ID" value="NZ_JAHLDV010000006.1"/>
</dbReference>
<dbReference type="PANTHER" id="PTHR42792:SF2">
    <property type="entry name" value="FLAGELLIN"/>
    <property type="match status" value="1"/>
</dbReference>
<feature type="domain" description="Flagellin C-terminal" evidence="6">
    <location>
        <begin position="766"/>
        <end position="851"/>
    </location>
</feature>
<comment type="similarity">
    <text evidence="1 4">Belongs to the bacterial flagellin family.</text>
</comment>
<comment type="subcellular location">
    <subcellularLocation>
        <location evidence="4">Secreted</location>
    </subcellularLocation>
    <subcellularLocation>
        <location evidence="4">Bacterial flagellum</location>
    </subcellularLocation>
</comment>
<dbReference type="Proteomes" id="UP000776252">
    <property type="component" value="Unassembled WGS sequence"/>
</dbReference>
<proteinExistence type="inferred from homology"/>
<keyword evidence="3 4" id="KW-0975">Bacterial flagellum</keyword>
<evidence type="ECO:0000313" key="8">
    <source>
        <dbReference type="Proteomes" id="UP000776252"/>
    </source>
</evidence>
<name>A0ABS6BQJ2_9CLOT</name>
<gene>
    <name evidence="7" type="ORF">KPL37_04675</name>
</gene>
<comment type="caution">
    <text evidence="7">The sequence shown here is derived from an EMBL/GenBank/DDBJ whole genome shotgun (WGS) entry which is preliminary data.</text>
</comment>
<sequence length="852" mass="92253">MIINTNSAAINANRLMNINNTKGRNSMEQLSSGKRINKASDDSAGLSISEKMKGQIRGLEQATLNTEQGIDLIKTSDGAMGEIHSTLQRMRELSVQASSETITSEDRRTIHMEIIQLSKQVDSVSKTTEFNTIKTIDGSLRNIPPTTALEAGKSVTAPISIHDDTSANVMSSSAIHFDSGIEIHSGKQAVTGMLLNSPINISDPENNKLILTYVDENNTPYTKSMNLPNTSIPSGTIDELAVSIQNVINSDIDLNGKINVAYNTSTNNIIFTSASPQPNSNVKININSSPAANEMTGTTSIMIGTLNNPITISSSSTLKLEYTDSVGNKNLQTLHLDAYNSAIDNPQDLVDMIQSKIVAPLDTKVSVSIDSNGMLKLESTDKGYLARVNIIQDDTNPSDVYTTIFASNSVQNGSINANVQLGITRNDQLQFTFNDKTVASSTKFNKDNGFTVSDPQWTQKTFQINIANQIYTTASNFCNQINIAISGAGYADKVKSNYDPSYYPLTENRQIGFTTINQGGDASLQLQDVNGAKGSNMFSILSLNSSIASGQDKTDTFAIEVNAKYTEREVDDSELSVGDRQKLLDNKTVYTSNGYIIQDPLNPYDFIQYTKVQGTGETKQITLQTDNYTKEEFVKILQAAINTSTDQLGNDVIVTVDSKTGSLNIVTPQQDGSNSSVRFVVPANASNPGNQSPINTSMDELLNNFLTITGFDYNRHVGKDGTGKMDIQVGANSNQNVIIKIGSVRAGALGIKYLDVTTSQKASDAITIIDEAINKVSSERTSIGAFQNSFEHVVSNLQNTSTNLTDAESRIEDVDMAEAMSTFSKNNILTQAAQAMLVQANQQPQQVLALLK</sequence>